<protein>
    <submittedName>
        <fullName evidence="1">Uncharacterized protein</fullName>
    </submittedName>
</protein>
<dbReference type="AlphaFoldDB" id="A0A6A5TP09"/>
<reference evidence="1" key="1">
    <citation type="journal article" date="2020" name="Stud. Mycol.">
        <title>101 Dothideomycetes genomes: a test case for predicting lifestyles and emergence of pathogens.</title>
        <authorList>
            <person name="Haridas S."/>
            <person name="Albert R."/>
            <person name="Binder M."/>
            <person name="Bloem J."/>
            <person name="Labutti K."/>
            <person name="Salamov A."/>
            <person name="Andreopoulos B."/>
            <person name="Baker S."/>
            <person name="Barry K."/>
            <person name="Bills G."/>
            <person name="Bluhm B."/>
            <person name="Cannon C."/>
            <person name="Castanera R."/>
            <person name="Culley D."/>
            <person name="Daum C."/>
            <person name="Ezra D."/>
            <person name="Gonzalez J."/>
            <person name="Henrissat B."/>
            <person name="Kuo A."/>
            <person name="Liang C."/>
            <person name="Lipzen A."/>
            <person name="Lutzoni F."/>
            <person name="Magnuson J."/>
            <person name="Mondo S."/>
            <person name="Nolan M."/>
            <person name="Ohm R."/>
            <person name="Pangilinan J."/>
            <person name="Park H.-J."/>
            <person name="Ramirez L."/>
            <person name="Alfaro M."/>
            <person name="Sun H."/>
            <person name="Tritt A."/>
            <person name="Yoshinaga Y."/>
            <person name="Zwiers L.-H."/>
            <person name="Turgeon B."/>
            <person name="Goodwin S."/>
            <person name="Spatafora J."/>
            <person name="Crous P."/>
            <person name="Grigoriev I."/>
        </authorList>
    </citation>
    <scope>NUCLEOTIDE SEQUENCE</scope>
    <source>
        <strain evidence="1">CBS 675.92</strain>
    </source>
</reference>
<gene>
    <name evidence="1" type="ORF">CC80DRAFT_537628</name>
</gene>
<dbReference type="EMBL" id="ML977004">
    <property type="protein sequence ID" value="KAF1953422.1"/>
    <property type="molecule type" value="Genomic_DNA"/>
</dbReference>
<accession>A0A6A5TP09</accession>
<dbReference type="Proteomes" id="UP000800035">
    <property type="component" value="Unassembled WGS sequence"/>
</dbReference>
<evidence type="ECO:0000313" key="1">
    <source>
        <dbReference type="EMBL" id="KAF1953422.1"/>
    </source>
</evidence>
<evidence type="ECO:0000313" key="2">
    <source>
        <dbReference type="Proteomes" id="UP000800035"/>
    </source>
</evidence>
<sequence>MMRGGGAGGACVCYALFLSGRDWDMAALQDLRRMNALKGKISETTGAFPREDYHGTLGLISTMSTTFIPMHTTKAEAEAKAKLATRPCFPMQSSVFRGFGYGEYRCGCGYGSSSRVGAGTGGLGRSG</sequence>
<name>A0A6A5TP09_9PLEO</name>
<proteinExistence type="predicted"/>
<organism evidence="1 2">
    <name type="scientific">Byssothecium circinans</name>
    <dbReference type="NCBI Taxonomy" id="147558"/>
    <lineage>
        <taxon>Eukaryota</taxon>
        <taxon>Fungi</taxon>
        <taxon>Dikarya</taxon>
        <taxon>Ascomycota</taxon>
        <taxon>Pezizomycotina</taxon>
        <taxon>Dothideomycetes</taxon>
        <taxon>Pleosporomycetidae</taxon>
        <taxon>Pleosporales</taxon>
        <taxon>Massarineae</taxon>
        <taxon>Massarinaceae</taxon>
        <taxon>Byssothecium</taxon>
    </lineage>
</organism>
<keyword evidence="2" id="KW-1185">Reference proteome</keyword>